<dbReference type="PANTHER" id="PTHR33600:SF4">
    <property type="entry name" value="PLASTID DIVISION PROTEIN PDV1"/>
    <property type="match status" value="1"/>
</dbReference>
<evidence type="ECO:0000313" key="1">
    <source>
        <dbReference type="EMBL" id="CAA2626595.1"/>
    </source>
</evidence>
<reference evidence="2" key="1">
    <citation type="submission" date="2020-02" db="EMBL/GenBank/DDBJ databases">
        <authorList>
            <person name="Scholz U."/>
            <person name="Mascher M."/>
            <person name="Fiebig A."/>
        </authorList>
    </citation>
    <scope>NUCLEOTIDE SEQUENCE</scope>
</reference>
<proteinExistence type="predicted"/>
<dbReference type="EMBL" id="LR746272">
    <property type="protein sequence ID" value="CAA7402665.1"/>
    <property type="molecule type" value="Genomic_DNA"/>
</dbReference>
<dbReference type="PANTHER" id="PTHR33600">
    <property type="entry name" value="PLASTID DIVISION PROTEIN PDV2"/>
    <property type="match status" value="1"/>
</dbReference>
<dbReference type="Proteomes" id="UP000663760">
    <property type="component" value="Chromosome 9"/>
</dbReference>
<protein>
    <submittedName>
        <fullName evidence="2">Uncharacterized protein</fullName>
    </submittedName>
</protein>
<evidence type="ECO:0000313" key="3">
    <source>
        <dbReference type="Proteomes" id="UP000663760"/>
    </source>
</evidence>
<dbReference type="GO" id="GO:0010020">
    <property type="term" value="P:chloroplast fission"/>
    <property type="evidence" value="ECO:0007669"/>
    <property type="project" value="InterPro"/>
</dbReference>
<keyword evidence="3" id="KW-1185">Reference proteome</keyword>
<dbReference type="InterPro" id="IPR038939">
    <property type="entry name" value="PDV1/PDV2"/>
</dbReference>
<gene>
    <name evidence="1" type="ORF">SI7747_09012289</name>
    <name evidence="2" type="ORF">SI8410_09013343</name>
</gene>
<name>A0A7I8L077_SPIIN</name>
<dbReference type="EMBL" id="LR743596">
    <property type="protein sequence ID" value="CAA2626595.1"/>
    <property type="molecule type" value="Genomic_DNA"/>
</dbReference>
<evidence type="ECO:0000313" key="2">
    <source>
        <dbReference type="EMBL" id="CAA7402665.1"/>
    </source>
</evidence>
<accession>A0A7I8L077</accession>
<sequence>MTWNMEVEEVEGTLEKIWDLHDRISDAIHAVSRAHFLNSVRAADAGVRGLDEKKYPKAGFGGGGGDDGKDGYVFVKGFKLEEDASAVADVRSLNGIRTALEDLEDQIEFFHTVQSQQQTERDAVIARLEQSRILLAMRLSNHHGKKYKVIEEALAFVGDVSDDGCFISPEYLFQSQPCDNLSVNREKRSTSLMDMLVSNITLAKRSLRLDKFGEILGNATLFAVSMLVLLQLNRVAISKEQSLCRGGDEDYNSDLGSTSRGDHVDKLDVWAARG</sequence>
<dbReference type="OrthoDB" id="1613918at2759"/>
<dbReference type="AlphaFoldDB" id="A0A7I8L077"/>
<organism evidence="2 3">
    <name type="scientific">Spirodela intermedia</name>
    <name type="common">Intermediate duckweed</name>
    <dbReference type="NCBI Taxonomy" id="51605"/>
    <lineage>
        <taxon>Eukaryota</taxon>
        <taxon>Viridiplantae</taxon>
        <taxon>Streptophyta</taxon>
        <taxon>Embryophyta</taxon>
        <taxon>Tracheophyta</taxon>
        <taxon>Spermatophyta</taxon>
        <taxon>Magnoliopsida</taxon>
        <taxon>Liliopsida</taxon>
        <taxon>Araceae</taxon>
        <taxon>Lemnoideae</taxon>
        <taxon>Spirodela</taxon>
    </lineage>
</organism>